<protein>
    <submittedName>
        <fullName evidence="1">Uncharacterized protein</fullName>
    </submittedName>
</protein>
<keyword evidence="2" id="KW-1185">Reference proteome</keyword>
<proteinExistence type="predicted"/>
<comment type="caution">
    <text evidence="1">The sequence shown here is derived from an EMBL/GenBank/DDBJ whole genome shotgun (WGS) entry which is preliminary data.</text>
</comment>
<gene>
    <name evidence="1" type="ORF">ANCCAN_27363</name>
</gene>
<accession>A0A368F785</accession>
<reference evidence="1 2" key="1">
    <citation type="submission" date="2014-10" db="EMBL/GenBank/DDBJ databases">
        <title>Draft genome of the hookworm Ancylostoma caninum.</title>
        <authorList>
            <person name="Mitreva M."/>
        </authorList>
    </citation>
    <scope>NUCLEOTIDE SEQUENCE [LARGE SCALE GENOMIC DNA]</scope>
    <source>
        <strain evidence="1 2">Baltimore</strain>
    </source>
</reference>
<evidence type="ECO:0000313" key="1">
    <source>
        <dbReference type="EMBL" id="RCN26909.1"/>
    </source>
</evidence>
<dbReference type="Proteomes" id="UP000252519">
    <property type="component" value="Unassembled WGS sequence"/>
</dbReference>
<dbReference type="AlphaFoldDB" id="A0A368F785"/>
<sequence>MMIQYVMAEYMQWRLACWGSETSPHSLFDNEDDSASAPDI</sequence>
<organism evidence="1 2">
    <name type="scientific">Ancylostoma caninum</name>
    <name type="common">Dog hookworm</name>
    <dbReference type="NCBI Taxonomy" id="29170"/>
    <lineage>
        <taxon>Eukaryota</taxon>
        <taxon>Metazoa</taxon>
        <taxon>Ecdysozoa</taxon>
        <taxon>Nematoda</taxon>
        <taxon>Chromadorea</taxon>
        <taxon>Rhabditida</taxon>
        <taxon>Rhabditina</taxon>
        <taxon>Rhabditomorpha</taxon>
        <taxon>Strongyloidea</taxon>
        <taxon>Ancylostomatidae</taxon>
        <taxon>Ancylostomatinae</taxon>
        <taxon>Ancylostoma</taxon>
    </lineage>
</organism>
<evidence type="ECO:0000313" key="2">
    <source>
        <dbReference type="Proteomes" id="UP000252519"/>
    </source>
</evidence>
<dbReference type="EMBL" id="JOJR01005641">
    <property type="protein sequence ID" value="RCN26909.1"/>
    <property type="molecule type" value="Genomic_DNA"/>
</dbReference>
<name>A0A368F785_ANCCA</name>